<dbReference type="PROSITE" id="PS50932">
    <property type="entry name" value="HTH_LACI_2"/>
    <property type="match status" value="1"/>
</dbReference>
<dbReference type="SUPFAM" id="SSF53822">
    <property type="entry name" value="Periplasmic binding protein-like I"/>
    <property type="match status" value="1"/>
</dbReference>
<dbReference type="GO" id="GO:0000976">
    <property type="term" value="F:transcription cis-regulatory region binding"/>
    <property type="evidence" value="ECO:0007669"/>
    <property type="project" value="TreeGrafter"/>
</dbReference>
<dbReference type="PROSITE" id="PS00356">
    <property type="entry name" value="HTH_LACI_1"/>
    <property type="match status" value="1"/>
</dbReference>
<name>A0A2R6Y2H9_9BACL</name>
<protein>
    <submittedName>
        <fullName evidence="6">Ribose operon repressor</fullName>
    </submittedName>
</protein>
<gene>
    <name evidence="6" type="ORF">BSOLF_2573</name>
</gene>
<dbReference type="PANTHER" id="PTHR30146">
    <property type="entry name" value="LACI-RELATED TRANSCRIPTIONAL REPRESSOR"/>
    <property type="match status" value="1"/>
</dbReference>
<dbReference type="Gene3D" id="3.40.50.2300">
    <property type="match status" value="2"/>
</dbReference>
<dbReference type="InterPro" id="IPR028082">
    <property type="entry name" value="Peripla_BP_I"/>
</dbReference>
<dbReference type="InterPro" id="IPR000843">
    <property type="entry name" value="HTH_LacI"/>
</dbReference>
<proteinExistence type="predicted"/>
<evidence type="ECO:0000259" key="5">
    <source>
        <dbReference type="PROSITE" id="PS50943"/>
    </source>
</evidence>
<dbReference type="Pfam" id="PF13377">
    <property type="entry name" value="Peripla_BP_3"/>
    <property type="match status" value="1"/>
</dbReference>
<keyword evidence="2" id="KW-0238">DNA-binding</keyword>
<evidence type="ECO:0000256" key="3">
    <source>
        <dbReference type="ARBA" id="ARBA00023163"/>
    </source>
</evidence>
<dbReference type="AlphaFoldDB" id="A0A2R6Y2H9"/>
<dbReference type="Gene3D" id="1.10.260.40">
    <property type="entry name" value="lambda repressor-like DNA-binding domains"/>
    <property type="match status" value="1"/>
</dbReference>
<keyword evidence="1" id="KW-0805">Transcription regulation</keyword>
<evidence type="ECO:0000313" key="6">
    <source>
        <dbReference type="EMBL" id="PTQ56897.1"/>
    </source>
</evidence>
<keyword evidence="3" id="KW-0804">Transcription</keyword>
<dbReference type="Pfam" id="PF00356">
    <property type="entry name" value="LacI"/>
    <property type="match status" value="1"/>
</dbReference>
<evidence type="ECO:0000256" key="1">
    <source>
        <dbReference type="ARBA" id="ARBA00023015"/>
    </source>
</evidence>
<accession>A0A2R6Y2H9</accession>
<sequence length="337" mass="36699">MPTIRDVARLAGVSVATVSRYLNNSGYISQEAAQKIRHAIEALDYEPNVIARGLAKKRTSTIAVLLPDITNPFFAELVKSVEASARDRDYNVVIWSIDEGETAEHSFNAFLRMLQLQYIEGVVISTHTLTTKQVEALKKLAIPFVFLDRPALVTPAPVIRADNRKGARLAVRHLREVGATQIAHIGGPQALLPARERLQGYLEEIKEGGLDMQPMIVEGDFTLEGGMNAIYRILEQAPDTDGIFAANDLMAIGALKALHRAGIAVPEDISIIGFDGISLTAMIEPELSTIAQPIAALGARAVDRLIHLAEHGGMDEHVDTLEVTLIARASTQRGRLH</sequence>
<dbReference type="InterPro" id="IPR010982">
    <property type="entry name" value="Lambda_DNA-bd_dom_sf"/>
</dbReference>
<dbReference type="PRINTS" id="PR00036">
    <property type="entry name" value="HTHLACI"/>
</dbReference>
<dbReference type="CDD" id="cd06267">
    <property type="entry name" value="PBP1_LacI_sugar_binding-like"/>
    <property type="match status" value="1"/>
</dbReference>
<evidence type="ECO:0000256" key="2">
    <source>
        <dbReference type="ARBA" id="ARBA00023125"/>
    </source>
</evidence>
<dbReference type="SUPFAM" id="SSF47413">
    <property type="entry name" value="lambda repressor-like DNA-binding domains"/>
    <property type="match status" value="1"/>
</dbReference>
<dbReference type="PANTHER" id="PTHR30146:SF109">
    <property type="entry name" value="HTH-TYPE TRANSCRIPTIONAL REGULATOR GALS"/>
    <property type="match status" value="1"/>
</dbReference>
<comment type="caution">
    <text evidence="6">The sequence shown here is derived from an EMBL/GenBank/DDBJ whole genome shotgun (WGS) entry which is preliminary data.</text>
</comment>
<dbReference type="EMBL" id="PEBX01000017">
    <property type="protein sequence ID" value="PTQ56897.1"/>
    <property type="molecule type" value="Genomic_DNA"/>
</dbReference>
<evidence type="ECO:0000313" key="7">
    <source>
        <dbReference type="Proteomes" id="UP000244338"/>
    </source>
</evidence>
<organism evidence="6 7">
    <name type="scientific">Candidatus Carbonibacillus altaicus</name>
    <dbReference type="NCBI Taxonomy" id="2163959"/>
    <lineage>
        <taxon>Bacteria</taxon>
        <taxon>Bacillati</taxon>
        <taxon>Bacillota</taxon>
        <taxon>Bacilli</taxon>
        <taxon>Bacillales</taxon>
        <taxon>Candidatus Carbonibacillus</taxon>
    </lineage>
</organism>
<evidence type="ECO:0000259" key="4">
    <source>
        <dbReference type="PROSITE" id="PS50932"/>
    </source>
</evidence>
<dbReference type="PROSITE" id="PS50943">
    <property type="entry name" value="HTH_CROC1"/>
    <property type="match status" value="1"/>
</dbReference>
<dbReference type="Proteomes" id="UP000244338">
    <property type="component" value="Unassembled WGS sequence"/>
</dbReference>
<feature type="domain" description="HTH lacI-type" evidence="4">
    <location>
        <begin position="2"/>
        <end position="56"/>
    </location>
</feature>
<feature type="domain" description="HTH cro/C1-type" evidence="5">
    <location>
        <begin position="3"/>
        <end position="50"/>
    </location>
</feature>
<reference evidence="7" key="1">
    <citation type="journal article" date="2018" name="Sci. Rep.">
        <title>Lignite coal burning seam in the remote Altai Mountains harbors a hydrogen-driven thermophilic microbial community.</title>
        <authorList>
            <person name="Kadnikov V.V."/>
            <person name="Mardanov A.V."/>
            <person name="Ivasenko D.A."/>
            <person name="Antsiferov D.V."/>
            <person name="Beletsky A.V."/>
            <person name="Karnachuk O.V."/>
            <person name="Ravin N.V."/>
        </authorList>
    </citation>
    <scope>NUCLEOTIDE SEQUENCE [LARGE SCALE GENOMIC DNA]</scope>
</reference>
<dbReference type="InterPro" id="IPR046335">
    <property type="entry name" value="LacI/GalR-like_sensor"/>
</dbReference>
<dbReference type="SMART" id="SM00354">
    <property type="entry name" value="HTH_LACI"/>
    <property type="match status" value="1"/>
</dbReference>
<dbReference type="CDD" id="cd01392">
    <property type="entry name" value="HTH_LacI"/>
    <property type="match status" value="1"/>
</dbReference>
<dbReference type="GO" id="GO:0003700">
    <property type="term" value="F:DNA-binding transcription factor activity"/>
    <property type="evidence" value="ECO:0007669"/>
    <property type="project" value="TreeGrafter"/>
</dbReference>
<dbReference type="InterPro" id="IPR001387">
    <property type="entry name" value="Cro/C1-type_HTH"/>
</dbReference>